<accession>K5V361</accession>
<evidence type="ECO:0000313" key="3">
    <source>
        <dbReference type="Proteomes" id="UP000008370"/>
    </source>
</evidence>
<keyword evidence="3" id="KW-1185">Reference proteome</keyword>
<dbReference type="RefSeq" id="XP_007394835.1">
    <property type="nucleotide sequence ID" value="XM_007394773.1"/>
</dbReference>
<reference evidence="2 3" key="1">
    <citation type="journal article" date="2012" name="BMC Genomics">
        <title>Comparative genomics of the white-rot fungi, Phanerochaete carnosa and P. chrysosporium, to elucidate the genetic basis of the distinct wood types they colonize.</title>
        <authorList>
            <person name="Suzuki H."/>
            <person name="MacDonald J."/>
            <person name="Syed K."/>
            <person name="Salamov A."/>
            <person name="Hori C."/>
            <person name="Aerts A."/>
            <person name="Henrissat B."/>
            <person name="Wiebenga A."/>
            <person name="vanKuyk P.A."/>
            <person name="Barry K."/>
            <person name="Lindquist E."/>
            <person name="LaButti K."/>
            <person name="Lapidus A."/>
            <person name="Lucas S."/>
            <person name="Coutinho P."/>
            <person name="Gong Y."/>
            <person name="Samejima M."/>
            <person name="Mahadevan R."/>
            <person name="Abou-Zaid M."/>
            <person name="de Vries R.P."/>
            <person name="Igarashi K."/>
            <person name="Yadav J.S."/>
            <person name="Grigoriev I.V."/>
            <person name="Master E.R."/>
        </authorList>
    </citation>
    <scope>NUCLEOTIDE SEQUENCE [LARGE SCALE GENOMIC DNA]</scope>
    <source>
        <strain evidence="2 3">HHB-10118-sp</strain>
    </source>
</reference>
<feature type="region of interest" description="Disordered" evidence="1">
    <location>
        <begin position="65"/>
        <end position="89"/>
    </location>
</feature>
<protein>
    <submittedName>
        <fullName evidence="2">Uncharacterized protein</fullName>
    </submittedName>
</protein>
<evidence type="ECO:0000313" key="2">
    <source>
        <dbReference type="EMBL" id="EKM57006.1"/>
    </source>
</evidence>
<evidence type="ECO:0000256" key="1">
    <source>
        <dbReference type="SAM" id="MobiDB-lite"/>
    </source>
</evidence>
<dbReference type="AlphaFoldDB" id="K5V361"/>
<gene>
    <name evidence="2" type="ORF">PHACADRAFT_254468</name>
</gene>
<dbReference type="KEGG" id="pco:PHACADRAFT_254468"/>
<organism evidence="2 3">
    <name type="scientific">Phanerochaete carnosa (strain HHB-10118-sp)</name>
    <name type="common">White-rot fungus</name>
    <name type="synonym">Peniophora carnosa</name>
    <dbReference type="NCBI Taxonomy" id="650164"/>
    <lineage>
        <taxon>Eukaryota</taxon>
        <taxon>Fungi</taxon>
        <taxon>Dikarya</taxon>
        <taxon>Basidiomycota</taxon>
        <taxon>Agaricomycotina</taxon>
        <taxon>Agaricomycetes</taxon>
        <taxon>Polyporales</taxon>
        <taxon>Phanerochaetaceae</taxon>
        <taxon>Phanerochaete</taxon>
    </lineage>
</organism>
<dbReference type="HOGENOM" id="CLU_1372631_0_0_1"/>
<dbReference type="GeneID" id="18916075"/>
<dbReference type="Proteomes" id="UP000008370">
    <property type="component" value="Unassembled WGS sequence"/>
</dbReference>
<dbReference type="InParanoid" id="K5V361"/>
<dbReference type="OrthoDB" id="2563669at2759"/>
<dbReference type="EMBL" id="JH930471">
    <property type="protein sequence ID" value="EKM57006.1"/>
    <property type="molecule type" value="Genomic_DNA"/>
</dbReference>
<sequence length="199" mass="19849">MTAKKTAISAPENFQHMTSYTGSGSNLNLLGAVSATGSSAALSHPPEVGVNALTAEVRLALPSGHAGATHNSAKMLSPPPSPGFGTLASSSSLTLTTASGTTKASDASGKALLTSAAPADMGESTHSVTGYSGPVASYATAMAGSEVTSMAQTHATISEAQGSSKPFAFLSSAPSAFNHILKRMSKGDADSMKTNFLQV</sequence>
<name>K5V361_PHACS</name>
<proteinExistence type="predicted"/>